<dbReference type="Gene3D" id="3.80.10.10">
    <property type="entry name" value="Ribonuclease Inhibitor"/>
    <property type="match status" value="1"/>
</dbReference>
<dbReference type="InterPro" id="IPR032675">
    <property type="entry name" value="LRR_dom_sf"/>
</dbReference>
<keyword evidence="2" id="KW-1185">Reference proteome</keyword>
<comment type="caution">
    <text evidence="1">The sequence shown here is derived from an EMBL/GenBank/DDBJ whole genome shotgun (WGS) entry which is preliminary data.</text>
</comment>
<dbReference type="InParanoid" id="A0A1Y2H0U2"/>
<name>A0A1Y2H0U2_9FUNG</name>
<gene>
    <name evidence="1" type="ORF">BCR41DRAFT_368223</name>
</gene>
<reference evidence="1 2" key="1">
    <citation type="submission" date="2016-07" db="EMBL/GenBank/DDBJ databases">
        <title>Pervasive Adenine N6-methylation of Active Genes in Fungi.</title>
        <authorList>
            <consortium name="DOE Joint Genome Institute"/>
            <person name="Mondo S.J."/>
            <person name="Dannebaum R.O."/>
            <person name="Kuo R.C."/>
            <person name="Labutti K."/>
            <person name="Haridas S."/>
            <person name="Kuo A."/>
            <person name="Salamov A."/>
            <person name="Ahrendt S.R."/>
            <person name="Lipzen A."/>
            <person name="Sullivan W."/>
            <person name="Andreopoulos W.B."/>
            <person name="Clum A."/>
            <person name="Lindquist E."/>
            <person name="Daum C."/>
            <person name="Ramamoorthy G.K."/>
            <person name="Gryganskyi A."/>
            <person name="Culley D."/>
            <person name="Magnuson J.K."/>
            <person name="James T.Y."/>
            <person name="O'Malley M.A."/>
            <person name="Stajich J.E."/>
            <person name="Spatafora J.W."/>
            <person name="Visel A."/>
            <person name="Grigoriev I.V."/>
        </authorList>
    </citation>
    <scope>NUCLEOTIDE SEQUENCE [LARGE SCALE GENOMIC DNA]</scope>
    <source>
        <strain evidence="1 2">NRRL 3116</strain>
    </source>
</reference>
<evidence type="ECO:0000313" key="1">
    <source>
        <dbReference type="EMBL" id="ORZ26682.1"/>
    </source>
</evidence>
<protein>
    <submittedName>
        <fullName evidence="1">Uncharacterized protein</fullName>
    </submittedName>
</protein>
<evidence type="ECO:0000313" key="2">
    <source>
        <dbReference type="Proteomes" id="UP000193648"/>
    </source>
</evidence>
<sequence length="330" mass="37790">MNSSDKAYNISSIGSYNALEELKVVSTRKSEPNNYPELDFKLEYRDLTSAKLATVTLRSLIIINFETRTLYTIRANDTYDLDFPDALPKPNSSILSILGRCPLLENLCISFDLSCLDDRTREDGIQETLLDLFNLDHIDEWVCTYRNFVTKMYEYCPRLSIYDLSSEHWIEMMDRYGPQLGSLNVCDIRNFTARSLLTLIGPPINHPIRMASTENWHGLTSLNVNGNHQLKKGAFMIFRHLRALKALHAREIFLDGSFLIGFDWVFKDIEILEIHVAFQNSMKSLTTVVKTTTGVMMKVVGINVRIPRIIIFQNFRRVIDQGGGLAVAFM</sequence>
<dbReference type="SUPFAM" id="SSF52047">
    <property type="entry name" value="RNI-like"/>
    <property type="match status" value="1"/>
</dbReference>
<dbReference type="OrthoDB" id="2375664at2759"/>
<dbReference type="GeneID" id="33568210"/>
<organism evidence="1 2">
    <name type="scientific">Lobosporangium transversale</name>
    <dbReference type="NCBI Taxonomy" id="64571"/>
    <lineage>
        <taxon>Eukaryota</taxon>
        <taxon>Fungi</taxon>
        <taxon>Fungi incertae sedis</taxon>
        <taxon>Mucoromycota</taxon>
        <taxon>Mortierellomycotina</taxon>
        <taxon>Mortierellomycetes</taxon>
        <taxon>Mortierellales</taxon>
        <taxon>Mortierellaceae</taxon>
        <taxon>Lobosporangium</taxon>
    </lineage>
</organism>
<dbReference type="RefSeq" id="XP_021884445.1">
    <property type="nucleotide sequence ID" value="XM_022026367.1"/>
</dbReference>
<dbReference type="Proteomes" id="UP000193648">
    <property type="component" value="Unassembled WGS sequence"/>
</dbReference>
<dbReference type="EMBL" id="MCFF01000006">
    <property type="protein sequence ID" value="ORZ26682.1"/>
    <property type="molecule type" value="Genomic_DNA"/>
</dbReference>
<accession>A0A1Y2H0U2</accession>
<proteinExistence type="predicted"/>
<dbReference type="AlphaFoldDB" id="A0A1Y2H0U2"/>